<keyword evidence="1 3" id="KW-0597">Phosphoprotein</keyword>
<evidence type="ECO:0000256" key="2">
    <source>
        <dbReference type="ARBA" id="ARBA00023125"/>
    </source>
</evidence>
<dbReference type="GO" id="GO:0003677">
    <property type="term" value="F:DNA binding"/>
    <property type="evidence" value="ECO:0007669"/>
    <property type="project" value="UniProtKB-KW"/>
</dbReference>
<proteinExistence type="predicted"/>
<keyword evidence="2" id="KW-0238">DNA-binding</keyword>
<gene>
    <name evidence="6" type="ORF">F6X53_14580</name>
</gene>
<feature type="domain" description="HTH luxR-type" evidence="4">
    <location>
        <begin position="152"/>
        <end position="215"/>
    </location>
</feature>
<sequence length="215" mass="23193">MTHQDTIALIADDHELFRAGLSALLKRDCGFASVIEAASLDAAMQILGETPAITFASFDLAMPGVGSALSLRSVREVFPHVRVAVVSGSGDRDDIFLALQAGLHGYVPKTLGIPDITRAFQKILRGEIFVPPLVAELPAQAEPPACTEFARMPEPGVKLTPRQSDVLRLIRCGKSNKEIARSLNLTESTVKVHAVALYRALGVHNRYGAARVERD</sequence>
<dbReference type="CDD" id="cd06170">
    <property type="entry name" value="LuxR_C_like"/>
    <property type="match status" value="1"/>
</dbReference>
<evidence type="ECO:0000259" key="5">
    <source>
        <dbReference type="PROSITE" id="PS50110"/>
    </source>
</evidence>
<dbReference type="AlphaFoldDB" id="A0A6L3SWN8"/>
<keyword evidence="7" id="KW-1185">Reference proteome</keyword>
<protein>
    <submittedName>
        <fullName evidence="6">Response regulator transcription factor</fullName>
    </submittedName>
</protein>
<dbReference type="InterPro" id="IPR011006">
    <property type="entry name" value="CheY-like_superfamily"/>
</dbReference>
<dbReference type="InterPro" id="IPR016032">
    <property type="entry name" value="Sig_transdc_resp-reg_C-effctor"/>
</dbReference>
<reference evidence="6 7" key="1">
    <citation type="submission" date="2019-09" db="EMBL/GenBank/DDBJ databases">
        <title>YIM 48816 draft genome.</title>
        <authorList>
            <person name="Jiang L."/>
        </authorList>
    </citation>
    <scope>NUCLEOTIDE SEQUENCE [LARGE SCALE GENOMIC DNA]</scope>
    <source>
        <strain evidence="6 7">YIM 48816</strain>
    </source>
</reference>
<dbReference type="PROSITE" id="PS50110">
    <property type="entry name" value="RESPONSE_REGULATORY"/>
    <property type="match status" value="1"/>
</dbReference>
<evidence type="ECO:0000259" key="4">
    <source>
        <dbReference type="PROSITE" id="PS50043"/>
    </source>
</evidence>
<dbReference type="EMBL" id="VZZK01000014">
    <property type="protein sequence ID" value="KAB1078318.1"/>
    <property type="molecule type" value="Genomic_DNA"/>
</dbReference>
<dbReference type="SMART" id="SM00421">
    <property type="entry name" value="HTH_LUXR"/>
    <property type="match status" value="1"/>
</dbReference>
<dbReference type="PRINTS" id="PR00038">
    <property type="entry name" value="HTHLUXR"/>
</dbReference>
<organism evidence="6 7">
    <name type="scientific">Methylobacterium soli</name>
    <dbReference type="NCBI Taxonomy" id="553447"/>
    <lineage>
        <taxon>Bacteria</taxon>
        <taxon>Pseudomonadati</taxon>
        <taxon>Pseudomonadota</taxon>
        <taxon>Alphaproteobacteria</taxon>
        <taxon>Hyphomicrobiales</taxon>
        <taxon>Methylobacteriaceae</taxon>
        <taxon>Methylobacterium</taxon>
    </lineage>
</organism>
<comment type="caution">
    <text evidence="6">The sequence shown here is derived from an EMBL/GenBank/DDBJ whole genome shotgun (WGS) entry which is preliminary data.</text>
</comment>
<dbReference type="PROSITE" id="PS50043">
    <property type="entry name" value="HTH_LUXR_2"/>
    <property type="match status" value="1"/>
</dbReference>
<evidence type="ECO:0000313" key="6">
    <source>
        <dbReference type="EMBL" id="KAB1078318.1"/>
    </source>
</evidence>
<dbReference type="Proteomes" id="UP000474159">
    <property type="component" value="Unassembled WGS sequence"/>
</dbReference>
<dbReference type="RefSeq" id="WP_151000938.1">
    <property type="nucleotide sequence ID" value="NZ_BPQY01000100.1"/>
</dbReference>
<dbReference type="InterPro" id="IPR000792">
    <property type="entry name" value="Tscrpt_reg_LuxR_C"/>
</dbReference>
<dbReference type="InterPro" id="IPR058245">
    <property type="entry name" value="NreC/VraR/RcsB-like_REC"/>
</dbReference>
<dbReference type="OrthoDB" id="9805444at2"/>
<dbReference type="PANTHER" id="PTHR45566">
    <property type="entry name" value="HTH-TYPE TRANSCRIPTIONAL REGULATOR YHJB-RELATED"/>
    <property type="match status" value="1"/>
</dbReference>
<evidence type="ECO:0000256" key="1">
    <source>
        <dbReference type="ARBA" id="ARBA00022553"/>
    </source>
</evidence>
<dbReference type="GO" id="GO:0006355">
    <property type="term" value="P:regulation of DNA-templated transcription"/>
    <property type="evidence" value="ECO:0007669"/>
    <property type="project" value="InterPro"/>
</dbReference>
<name>A0A6L3SWN8_9HYPH</name>
<evidence type="ECO:0000313" key="7">
    <source>
        <dbReference type="Proteomes" id="UP000474159"/>
    </source>
</evidence>
<dbReference type="SMART" id="SM00448">
    <property type="entry name" value="REC"/>
    <property type="match status" value="1"/>
</dbReference>
<feature type="modified residue" description="4-aspartylphosphate" evidence="3">
    <location>
        <position position="59"/>
    </location>
</feature>
<dbReference type="SUPFAM" id="SSF46894">
    <property type="entry name" value="C-terminal effector domain of the bipartite response regulators"/>
    <property type="match status" value="1"/>
</dbReference>
<dbReference type="Pfam" id="PF00072">
    <property type="entry name" value="Response_reg"/>
    <property type="match status" value="1"/>
</dbReference>
<dbReference type="InterPro" id="IPR051015">
    <property type="entry name" value="EvgA-like"/>
</dbReference>
<dbReference type="SUPFAM" id="SSF52172">
    <property type="entry name" value="CheY-like"/>
    <property type="match status" value="1"/>
</dbReference>
<dbReference type="GO" id="GO:0000160">
    <property type="term" value="P:phosphorelay signal transduction system"/>
    <property type="evidence" value="ECO:0007669"/>
    <property type="project" value="InterPro"/>
</dbReference>
<dbReference type="InterPro" id="IPR001789">
    <property type="entry name" value="Sig_transdc_resp-reg_receiver"/>
</dbReference>
<dbReference type="CDD" id="cd17535">
    <property type="entry name" value="REC_NarL-like"/>
    <property type="match status" value="1"/>
</dbReference>
<accession>A0A6L3SWN8</accession>
<evidence type="ECO:0000256" key="3">
    <source>
        <dbReference type="PROSITE-ProRule" id="PRU00169"/>
    </source>
</evidence>
<dbReference type="PANTHER" id="PTHR45566:SF1">
    <property type="entry name" value="HTH-TYPE TRANSCRIPTIONAL REGULATOR YHJB-RELATED"/>
    <property type="match status" value="1"/>
</dbReference>
<dbReference type="Gene3D" id="3.40.50.2300">
    <property type="match status" value="1"/>
</dbReference>
<dbReference type="Pfam" id="PF00196">
    <property type="entry name" value="GerE"/>
    <property type="match status" value="1"/>
</dbReference>
<feature type="domain" description="Response regulatory" evidence="5">
    <location>
        <begin position="7"/>
        <end position="124"/>
    </location>
</feature>